<dbReference type="RefSeq" id="WP_093025790.1">
    <property type="nucleotide sequence ID" value="NZ_FPBK01000011.1"/>
</dbReference>
<dbReference type="AlphaFoldDB" id="A0A1I7HXU0"/>
<sequence length="219" mass="25732">MDENTKRQIELHSAGATVRHRSSFEELVHYSNGTKLEPDFIKKWCVPFYMFQINNTNEFIEKLKPIKDNLNTDVVKNLLGDFNWRTRIVGAYFSTIMDLKEVEDIIGIHLLKSQVCYAGTGYCLTLASFNTKNGIEYLKKYLDYYLTQKHLHFDQRDAMSALKWTDQLNGTNEMEKYLDLYKDWVSDKYAQNLEHSFEGFKSQMESLNKIKTAYNKDLS</sequence>
<accession>A0A1I7HXU0</accession>
<proteinExistence type="predicted"/>
<dbReference type="OrthoDB" id="8702693at2"/>
<dbReference type="Pfam" id="PF19463">
    <property type="entry name" value="DUF6000"/>
    <property type="match status" value="1"/>
</dbReference>
<evidence type="ECO:0000313" key="1">
    <source>
        <dbReference type="EMBL" id="SFU65538.1"/>
    </source>
</evidence>
<evidence type="ECO:0000313" key="2">
    <source>
        <dbReference type="Proteomes" id="UP000199138"/>
    </source>
</evidence>
<gene>
    <name evidence="1" type="ORF">SAMN05216480_111136</name>
</gene>
<keyword evidence="2" id="KW-1185">Reference proteome</keyword>
<reference evidence="1 2" key="1">
    <citation type="submission" date="2016-10" db="EMBL/GenBank/DDBJ databases">
        <authorList>
            <person name="de Groot N.N."/>
        </authorList>
    </citation>
    <scope>NUCLEOTIDE SEQUENCE [LARGE SCALE GENOMIC DNA]</scope>
    <source>
        <strain evidence="1 2">CGMCC 1.12333</strain>
    </source>
</reference>
<dbReference type="Proteomes" id="UP000199138">
    <property type="component" value="Unassembled WGS sequence"/>
</dbReference>
<dbReference type="EMBL" id="FPBK01000011">
    <property type="protein sequence ID" value="SFU65538.1"/>
    <property type="molecule type" value="Genomic_DNA"/>
</dbReference>
<protein>
    <submittedName>
        <fullName evidence="1">Uncharacterized protein</fullName>
    </submittedName>
</protein>
<dbReference type="InterPro" id="IPR046042">
    <property type="entry name" value="DUF6000"/>
</dbReference>
<name>A0A1I7HXU0_9FLAO</name>
<organism evidence="1 2">
    <name type="scientific">Pustulibacterium marinum</name>
    <dbReference type="NCBI Taxonomy" id="1224947"/>
    <lineage>
        <taxon>Bacteria</taxon>
        <taxon>Pseudomonadati</taxon>
        <taxon>Bacteroidota</taxon>
        <taxon>Flavobacteriia</taxon>
        <taxon>Flavobacteriales</taxon>
        <taxon>Flavobacteriaceae</taxon>
        <taxon>Pustulibacterium</taxon>
    </lineage>
</organism>